<protein>
    <submittedName>
        <fullName evidence="1">Uncharacterized protein</fullName>
    </submittedName>
</protein>
<reference evidence="2" key="1">
    <citation type="journal article" date="2019" name="Int. J. Syst. Evol. Microbiol.">
        <title>The Global Catalogue of Microorganisms (GCM) 10K type strain sequencing project: providing services to taxonomists for standard genome sequencing and annotation.</title>
        <authorList>
            <consortium name="The Broad Institute Genomics Platform"/>
            <consortium name="The Broad Institute Genome Sequencing Center for Infectious Disease"/>
            <person name="Wu L."/>
            <person name="Ma J."/>
        </authorList>
    </citation>
    <scope>NUCLEOTIDE SEQUENCE [LARGE SCALE GENOMIC DNA]</scope>
    <source>
        <strain evidence="2">CGMCC 1.12286</strain>
    </source>
</reference>
<comment type="caution">
    <text evidence="1">The sequence shown here is derived from an EMBL/GenBank/DDBJ whole genome shotgun (WGS) entry which is preliminary data.</text>
</comment>
<evidence type="ECO:0000313" key="2">
    <source>
        <dbReference type="Proteomes" id="UP001597079"/>
    </source>
</evidence>
<sequence length="133" mass="15411">MSASMPEFIQTEVDQYIELYQVSKQLEGRMKDLKSKILSFMQENQMDEIWDSKRTGKVQLSASERAPLTTRYTTYDIDVLSTLLTPTILERCVVSVIDKEKLEALRQLGEVDEEVLSHKSTQNAYALKVRMMR</sequence>
<accession>A0ABW4JK47</accession>
<organism evidence="1 2">
    <name type="scientific">Alicyclobacillus fodiniaquatilis</name>
    <dbReference type="NCBI Taxonomy" id="1661150"/>
    <lineage>
        <taxon>Bacteria</taxon>
        <taxon>Bacillati</taxon>
        <taxon>Bacillota</taxon>
        <taxon>Bacilli</taxon>
        <taxon>Bacillales</taxon>
        <taxon>Alicyclobacillaceae</taxon>
        <taxon>Alicyclobacillus</taxon>
    </lineage>
</organism>
<name>A0ABW4JK47_9BACL</name>
<dbReference type="RefSeq" id="WP_377944065.1">
    <property type="nucleotide sequence ID" value="NZ_JBHUCX010000044.1"/>
</dbReference>
<gene>
    <name evidence="1" type="ORF">ACFSB2_15835</name>
</gene>
<dbReference type="Pfam" id="PF24091">
    <property type="entry name" value="DUF7376"/>
    <property type="match status" value="1"/>
</dbReference>
<evidence type="ECO:0000313" key="1">
    <source>
        <dbReference type="EMBL" id="MFD1676176.1"/>
    </source>
</evidence>
<keyword evidence="2" id="KW-1185">Reference proteome</keyword>
<dbReference type="Proteomes" id="UP001597079">
    <property type="component" value="Unassembled WGS sequence"/>
</dbReference>
<proteinExistence type="predicted"/>
<dbReference type="InterPro" id="IPR055800">
    <property type="entry name" value="DUF7376"/>
</dbReference>
<dbReference type="EMBL" id="JBHUCX010000044">
    <property type="protein sequence ID" value="MFD1676176.1"/>
    <property type="molecule type" value="Genomic_DNA"/>
</dbReference>